<protein>
    <submittedName>
        <fullName evidence="2">Uncharacterized protein</fullName>
    </submittedName>
</protein>
<evidence type="ECO:0000256" key="1">
    <source>
        <dbReference type="SAM" id="MobiDB-lite"/>
    </source>
</evidence>
<accession>A0A2M7IPA6</accession>
<gene>
    <name evidence="2" type="ORF">COZ82_01410</name>
</gene>
<feature type="region of interest" description="Disordered" evidence="1">
    <location>
        <begin position="134"/>
        <end position="160"/>
    </location>
</feature>
<dbReference type="EMBL" id="PFHR01000078">
    <property type="protein sequence ID" value="PIW97105.1"/>
    <property type="molecule type" value="Genomic_DNA"/>
</dbReference>
<reference evidence="3" key="1">
    <citation type="submission" date="2017-09" db="EMBL/GenBank/DDBJ databases">
        <title>Depth-based differentiation of microbial function through sediment-hosted aquifers and enrichment of novel symbionts in the deep terrestrial subsurface.</title>
        <authorList>
            <person name="Probst A.J."/>
            <person name="Ladd B."/>
            <person name="Jarett J.K."/>
            <person name="Geller-Mcgrath D.E."/>
            <person name="Sieber C.M.K."/>
            <person name="Emerson J.B."/>
            <person name="Anantharaman K."/>
            <person name="Thomas B.C."/>
            <person name="Malmstrom R."/>
            <person name="Stieglmeier M."/>
            <person name="Klingl A."/>
            <person name="Woyke T."/>
            <person name="Ryan C.M."/>
            <person name="Banfield J.F."/>
        </authorList>
    </citation>
    <scope>NUCLEOTIDE SEQUENCE [LARGE SCALE GENOMIC DNA]</scope>
</reference>
<dbReference type="AlphaFoldDB" id="A0A2M7IPA6"/>
<sequence length="160" mass="17882">MIQDLKNVIIVSLLIFIFTFVGSLGHSKLVLAKQLTLNKQQKYEEKKILAEQLMRELFLRKNEVQIRVEKQTEQTNIEIAPKPIVVPAQKILAEKPETFVLPVAEPAPEVVIGPDNTQIEAVALAKQMANLKQKQQKSVTIAHTSTQKSNTKSSRQSAAS</sequence>
<dbReference type="Proteomes" id="UP000230837">
    <property type="component" value="Unassembled WGS sequence"/>
</dbReference>
<proteinExistence type="predicted"/>
<comment type="caution">
    <text evidence="2">The sequence shown here is derived from an EMBL/GenBank/DDBJ whole genome shotgun (WGS) entry which is preliminary data.</text>
</comment>
<evidence type="ECO:0000313" key="3">
    <source>
        <dbReference type="Proteomes" id="UP000230837"/>
    </source>
</evidence>
<evidence type="ECO:0000313" key="2">
    <source>
        <dbReference type="EMBL" id="PIW97105.1"/>
    </source>
</evidence>
<organism evidence="2 3">
    <name type="scientific">Candidatus Kaiserbacteria bacterium CG_4_8_14_3_um_filter_38_9</name>
    <dbReference type="NCBI Taxonomy" id="1974599"/>
    <lineage>
        <taxon>Bacteria</taxon>
        <taxon>Candidatus Kaiseribacteriota</taxon>
    </lineage>
</organism>
<name>A0A2M7IPA6_9BACT</name>